<protein>
    <submittedName>
        <fullName evidence="2">Uncharacterized protein</fullName>
    </submittedName>
</protein>
<dbReference type="KEGG" id="mng:MNEG_15463"/>
<reference evidence="2 3" key="1">
    <citation type="journal article" date="2013" name="BMC Genomics">
        <title>Reconstruction of the lipid metabolism for the microalga Monoraphidium neglectum from its genome sequence reveals characteristics suitable for biofuel production.</title>
        <authorList>
            <person name="Bogen C."/>
            <person name="Al-Dilaimi A."/>
            <person name="Albersmeier A."/>
            <person name="Wichmann J."/>
            <person name="Grundmann M."/>
            <person name="Rupp O."/>
            <person name="Lauersen K.J."/>
            <person name="Blifernez-Klassen O."/>
            <person name="Kalinowski J."/>
            <person name="Goesmann A."/>
            <person name="Mussgnug J.H."/>
            <person name="Kruse O."/>
        </authorList>
    </citation>
    <scope>NUCLEOTIDE SEQUENCE [LARGE SCALE GENOMIC DNA]</scope>
    <source>
        <strain evidence="2 3">SAG 48.87</strain>
    </source>
</reference>
<evidence type="ECO:0000256" key="1">
    <source>
        <dbReference type="SAM" id="MobiDB-lite"/>
    </source>
</evidence>
<dbReference type="GeneID" id="25733127"/>
<dbReference type="EMBL" id="KK105567">
    <property type="protein sequence ID" value="KIY92500.1"/>
    <property type="molecule type" value="Genomic_DNA"/>
</dbReference>
<sequence length="160" mass="15679">VRAAAGGADDVAAEGGREQVGAAEAAVEVAGQAQDGAQGAAQGGEQGDAGGEAEVVAKLLALGLPDIRAPAAVAGAEAAAAEQLQEAACSACDWAVLAAEALGLPPERVDAVCGGVQAATEEAGGCRRFVGMEYPRLRRACAAGEAGLVRAWMERVAARG</sequence>
<feature type="non-terminal residue" evidence="2">
    <location>
        <position position="1"/>
    </location>
</feature>
<keyword evidence="3" id="KW-1185">Reference proteome</keyword>
<evidence type="ECO:0000313" key="2">
    <source>
        <dbReference type="EMBL" id="KIY92500.1"/>
    </source>
</evidence>
<dbReference type="RefSeq" id="XP_013891520.1">
    <property type="nucleotide sequence ID" value="XM_014036066.1"/>
</dbReference>
<dbReference type="OrthoDB" id="561313at2759"/>
<name>A0A0D2MAY6_9CHLO</name>
<organism evidence="2 3">
    <name type="scientific">Monoraphidium neglectum</name>
    <dbReference type="NCBI Taxonomy" id="145388"/>
    <lineage>
        <taxon>Eukaryota</taxon>
        <taxon>Viridiplantae</taxon>
        <taxon>Chlorophyta</taxon>
        <taxon>core chlorophytes</taxon>
        <taxon>Chlorophyceae</taxon>
        <taxon>CS clade</taxon>
        <taxon>Sphaeropleales</taxon>
        <taxon>Selenastraceae</taxon>
        <taxon>Monoraphidium</taxon>
    </lineage>
</organism>
<dbReference type="AlphaFoldDB" id="A0A0D2MAY6"/>
<gene>
    <name evidence="2" type="ORF">MNEG_15463</name>
</gene>
<accession>A0A0D2MAY6</accession>
<dbReference type="Proteomes" id="UP000054498">
    <property type="component" value="Unassembled WGS sequence"/>
</dbReference>
<feature type="region of interest" description="Disordered" evidence="1">
    <location>
        <begin position="1"/>
        <end position="28"/>
    </location>
</feature>
<feature type="non-terminal residue" evidence="2">
    <location>
        <position position="160"/>
    </location>
</feature>
<evidence type="ECO:0000313" key="3">
    <source>
        <dbReference type="Proteomes" id="UP000054498"/>
    </source>
</evidence>
<proteinExistence type="predicted"/>